<accession>A0A0D7CJP2</accession>
<dbReference type="EMBL" id="JRKI01000027">
    <property type="protein sequence ID" value="KIZ16454.1"/>
    <property type="molecule type" value="Genomic_DNA"/>
</dbReference>
<dbReference type="EC" id="2.1.1.77" evidence="3"/>
<comment type="subcellular location">
    <subcellularLocation>
        <location evidence="1">Cytoplasm</location>
    </subcellularLocation>
</comment>
<evidence type="ECO:0000256" key="7">
    <source>
        <dbReference type="ARBA" id="ARBA00022679"/>
    </source>
</evidence>
<protein>
    <recommendedName>
        <fullName evidence="4">Protein-L-isoaspartate O-methyltransferase</fullName>
        <ecNumber evidence="3">2.1.1.77</ecNumber>
    </recommendedName>
    <alternativeName>
        <fullName evidence="11">L-isoaspartyl protein carboxyl methyltransferase</fullName>
    </alternativeName>
    <alternativeName>
        <fullName evidence="9">Protein L-isoaspartyl methyltransferase</fullName>
    </alternativeName>
    <alternativeName>
        <fullName evidence="10">Protein-beta-aspartate methyltransferase</fullName>
    </alternativeName>
</protein>
<evidence type="ECO:0000256" key="4">
    <source>
        <dbReference type="ARBA" id="ARBA00013346"/>
    </source>
</evidence>
<keyword evidence="6 12" id="KW-0489">Methyltransferase</keyword>
<sequence length="372" mass="41052">MAELTTQLGRPVPAEWAAALRHVPRHRFLPDRIWLRDGHGGYAPCDRSTDPAQWWEAAYSDAPLVTQLHVEDDGYQQPTSSASAPSTVVRMLEAAQISDGHHVLEIGTGTGYHAALLAHRLGDTRVTSIEVDESIANRARANLRAGGQQPTVITGDGAHGHPAGAPYDRAIATCSVRAIPPAWIQQTRPGARIVTPWSTAWITYGTLTLARARDDTVSGRFAPYGAYMVMHGQRPDVELERDLLHDGQVPDRSTTLLSPWDVAGHNLDAQFAIGIRVPDIWHSWDADTAEAHTRLWLADDRATSWAAVDYDGKQTERFRVSQHGPRNLWDEVETAHAQWDQAGRPAIERHGLTATVHGHQLWTDRPENAITT</sequence>
<dbReference type="GO" id="GO:0032259">
    <property type="term" value="P:methylation"/>
    <property type="evidence" value="ECO:0007669"/>
    <property type="project" value="UniProtKB-KW"/>
</dbReference>
<dbReference type="GO" id="GO:0004719">
    <property type="term" value="F:protein-L-isoaspartate (D-aspartate) O-methyltransferase activity"/>
    <property type="evidence" value="ECO:0007669"/>
    <property type="project" value="UniProtKB-EC"/>
</dbReference>
<dbReference type="Pfam" id="PF01135">
    <property type="entry name" value="PCMT"/>
    <property type="match status" value="1"/>
</dbReference>
<dbReference type="AlphaFoldDB" id="A0A0D7CJP2"/>
<dbReference type="SUPFAM" id="SSF53335">
    <property type="entry name" value="S-adenosyl-L-methionine-dependent methyltransferases"/>
    <property type="match status" value="1"/>
</dbReference>
<proteinExistence type="inferred from homology"/>
<dbReference type="Gene3D" id="3.40.50.150">
    <property type="entry name" value="Vaccinia Virus protein VP39"/>
    <property type="match status" value="1"/>
</dbReference>
<keyword evidence="5" id="KW-0963">Cytoplasm</keyword>
<evidence type="ECO:0000256" key="5">
    <source>
        <dbReference type="ARBA" id="ARBA00022490"/>
    </source>
</evidence>
<evidence type="ECO:0000256" key="1">
    <source>
        <dbReference type="ARBA" id="ARBA00004496"/>
    </source>
</evidence>
<dbReference type="Proteomes" id="UP000032458">
    <property type="component" value="Unassembled WGS sequence"/>
</dbReference>
<evidence type="ECO:0000313" key="13">
    <source>
        <dbReference type="Proteomes" id="UP000032458"/>
    </source>
</evidence>
<evidence type="ECO:0000256" key="11">
    <source>
        <dbReference type="ARBA" id="ARBA00031350"/>
    </source>
</evidence>
<reference evidence="12 13" key="1">
    <citation type="submission" date="2014-09" db="EMBL/GenBank/DDBJ databases">
        <title>Draft genome sequence of Streptomyces natalensis ATCC 27448, producer of the antifungal pimaricin.</title>
        <authorList>
            <person name="Mendes M.V."/>
            <person name="Beites T."/>
            <person name="Pires S."/>
            <person name="Santos C.L."/>
            <person name="Moradas-Ferreira P."/>
        </authorList>
    </citation>
    <scope>NUCLEOTIDE SEQUENCE [LARGE SCALE GENOMIC DNA]</scope>
    <source>
        <strain evidence="12 13">ATCC 27448</strain>
    </source>
</reference>
<evidence type="ECO:0000256" key="9">
    <source>
        <dbReference type="ARBA" id="ARBA00030757"/>
    </source>
</evidence>
<keyword evidence="8" id="KW-0949">S-adenosyl-L-methionine</keyword>
<dbReference type="CDD" id="cd02440">
    <property type="entry name" value="AdoMet_MTases"/>
    <property type="match status" value="1"/>
</dbReference>
<dbReference type="PANTHER" id="PTHR11579:SF0">
    <property type="entry name" value="PROTEIN-L-ISOASPARTATE(D-ASPARTATE) O-METHYLTRANSFERASE"/>
    <property type="match status" value="1"/>
</dbReference>
<evidence type="ECO:0000256" key="8">
    <source>
        <dbReference type="ARBA" id="ARBA00022691"/>
    </source>
</evidence>
<keyword evidence="13" id="KW-1185">Reference proteome</keyword>
<dbReference type="GO" id="GO:0005737">
    <property type="term" value="C:cytoplasm"/>
    <property type="evidence" value="ECO:0007669"/>
    <property type="project" value="UniProtKB-SubCell"/>
</dbReference>
<evidence type="ECO:0000313" key="12">
    <source>
        <dbReference type="EMBL" id="KIZ16454.1"/>
    </source>
</evidence>
<dbReference type="PATRIC" id="fig|1240678.4.peg.4038"/>
<evidence type="ECO:0000256" key="6">
    <source>
        <dbReference type="ARBA" id="ARBA00022603"/>
    </source>
</evidence>
<dbReference type="InterPro" id="IPR029063">
    <property type="entry name" value="SAM-dependent_MTases_sf"/>
</dbReference>
<evidence type="ECO:0000256" key="3">
    <source>
        <dbReference type="ARBA" id="ARBA00011890"/>
    </source>
</evidence>
<dbReference type="InterPro" id="IPR000682">
    <property type="entry name" value="PCMT"/>
</dbReference>
<comment type="similarity">
    <text evidence="2">Belongs to the methyltransferase superfamily. L-isoaspartyl/D-aspartyl protein methyltransferase family.</text>
</comment>
<comment type="caution">
    <text evidence="12">The sequence shown here is derived from an EMBL/GenBank/DDBJ whole genome shotgun (WGS) entry which is preliminary data.</text>
</comment>
<name>A0A0D7CJP2_9ACTN</name>
<gene>
    <name evidence="12" type="ORF">SNA_19155</name>
</gene>
<evidence type="ECO:0000256" key="2">
    <source>
        <dbReference type="ARBA" id="ARBA00005369"/>
    </source>
</evidence>
<dbReference type="PANTHER" id="PTHR11579">
    <property type="entry name" value="PROTEIN-L-ISOASPARTATE O-METHYLTRANSFERASE"/>
    <property type="match status" value="1"/>
</dbReference>
<evidence type="ECO:0000256" key="10">
    <source>
        <dbReference type="ARBA" id="ARBA00031323"/>
    </source>
</evidence>
<keyword evidence="7 12" id="KW-0808">Transferase</keyword>
<organism evidence="12 13">
    <name type="scientific">Streptomyces natalensis ATCC 27448</name>
    <dbReference type="NCBI Taxonomy" id="1240678"/>
    <lineage>
        <taxon>Bacteria</taxon>
        <taxon>Bacillati</taxon>
        <taxon>Actinomycetota</taxon>
        <taxon>Actinomycetes</taxon>
        <taxon>Kitasatosporales</taxon>
        <taxon>Streptomycetaceae</taxon>
        <taxon>Streptomyces</taxon>
    </lineage>
</organism>